<dbReference type="Gene3D" id="1.20.1250.20">
    <property type="entry name" value="MFS general substrate transporter like domains"/>
    <property type="match status" value="1"/>
</dbReference>
<evidence type="ECO:0000256" key="1">
    <source>
        <dbReference type="ARBA" id="ARBA00004651"/>
    </source>
</evidence>
<feature type="transmembrane region" description="Helical" evidence="6">
    <location>
        <begin position="100"/>
        <end position="121"/>
    </location>
</feature>
<accession>A0A8J2Z7E0</accession>
<feature type="transmembrane region" description="Helical" evidence="6">
    <location>
        <begin position="245"/>
        <end position="265"/>
    </location>
</feature>
<dbReference type="Proteomes" id="UP000597507">
    <property type="component" value="Unassembled WGS sequence"/>
</dbReference>
<dbReference type="InterPro" id="IPR011701">
    <property type="entry name" value="MFS"/>
</dbReference>
<keyword evidence="2" id="KW-1003">Cell membrane</keyword>
<feature type="transmembrane region" description="Helical" evidence="6">
    <location>
        <begin position="277"/>
        <end position="293"/>
    </location>
</feature>
<feature type="domain" description="Major facilitator superfamily (MFS) profile" evidence="7">
    <location>
        <begin position="9"/>
        <end position="386"/>
    </location>
</feature>
<reference evidence="8 9" key="1">
    <citation type="journal article" date="2014" name="Int. J. Syst. Evol. Microbiol.">
        <title>Complete genome sequence of Corynebacterium casei LMG S-19264T (=DSM 44701T), isolated from a smear-ripened cheese.</title>
        <authorList>
            <consortium name="US DOE Joint Genome Institute (JGI-PGF)"/>
            <person name="Walter F."/>
            <person name="Albersmeier A."/>
            <person name="Kalinowski J."/>
            <person name="Ruckert C."/>
        </authorList>
    </citation>
    <scope>NUCLEOTIDE SEQUENCE [LARGE SCALE GENOMIC DNA]</scope>
    <source>
        <strain evidence="8 9">CGMCC 1.16330</strain>
    </source>
</reference>
<keyword evidence="5 6" id="KW-0472">Membrane</keyword>
<dbReference type="GO" id="GO:0022857">
    <property type="term" value="F:transmembrane transporter activity"/>
    <property type="evidence" value="ECO:0007669"/>
    <property type="project" value="InterPro"/>
</dbReference>
<feature type="transmembrane region" description="Helical" evidence="6">
    <location>
        <begin position="336"/>
        <end position="354"/>
    </location>
</feature>
<evidence type="ECO:0000256" key="3">
    <source>
        <dbReference type="ARBA" id="ARBA00022692"/>
    </source>
</evidence>
<keyword evidence="9" id="KW-1185">Reference proteome</keyword>
<name>A0A8J2Z7E0_9PROT</name>
<dbReference type="Pfam" id="PF07690">
    <property type="entry name" value="MFS_1"/>
    <property type="match status" value="1"/>
</dbReference>
<comment type="caution">
    <text evidence="8">The sequence shown here is derived from an EMBL/GenBank/DDBJ whole genome shotgun (WGS) entry which is preliminary data.</text>
</comment>
<dbReference type="GO" id="GO:0005886">
    <property type="term" value="C:plasma membrane"/>
    <property type="evidence" value="ECO:0007669"/>
    <property type="project" value="UniProtKB-SubCell"/>
</dbReference>
<keyword evidence="3 6" id="KW-0812">Transmembrane</keyword>
<evidence type="ECO:0000256" key="6">
    <source>
        <dbReference type="SAM" id="Phobius"/>
    </source>
</evidence>
<dbReference type="PROSITE" id="PS50850">
    <property type="entry name" value="MFS"/>
    <property type="match status" value="1"/>
</dbReference>
<dbReference type="PANTHER" id="PTHR43124:SF3">
    <property type="entry name" value="CHLORAMPHENICOL EFFLUX PUMP RV0191"/>
    <property type="match status" value="1"/>
</dbReference>
<keyword evidence="4 6" id="KW-1133">Transmembrane helix</keyword>
<evidence type="ECO:0000256" key="4">
    <source>
        <dbReference type="ARBA" id="ARBA00022989"/>
    </source>
</evidence>
<organism evidence="8 9">
    <name type="scientific">Caldovatus sediminis</name>
    <dbReference type="NCBI Taxonomy" id="2041189"/>
    <lineage>
        <taxon>Bacteria</taxon>
        <taxon>Pseudomonadati</taxon>
        <taxon>Pseudomonadota</taxon>
        <taxon>Alphaproteobacteria</taxon>
        <taxon>Acetobacterales</taxon>
        <taxon>Roseomonadaceae</taxon>
        <taxon>Caldovatus</taxon>
    </lineage>
</organism>
<evidence type="ECO:0000256" key="5">
    <source>
        <dbReference type="ARBA" id="ARBA00023136"/>
    </source>
</evidence>
<dbReference type="RefSeq" id="WP_188897480.1">
    <property type="nucleotide sequence ID" value="NZ_BMKS01000001.1"/>
</dbReference>
<feature type="transmembrane region" description="Helical" evidence="6">
    <location>
        <begin position="161"/>
        <end position="179"/>
    </location>
</feature>
<sequence length="386" mass="38199">MAARTARRLILVVGSGAFAGALATRVTDPLVGVIALDLGVPVATAALLATAYALPLAGVQPVLGPLADSLGKRRVMAAGLVVMALALAACALAPGFGALFAARMLAGAASGATMPLAMALIGDTVRLEERQVALSRLLLFAITGQVAGGAVAGVLEAYVGWRGVMALCAAVALLAALVVRATPLPGVPEAAGRFDLAEALARYRAILSNRAALELYGAVCVEGAVVFGSFPFFAALLAAQGLGGAAEAGFAIGAFGAGGFVYAALARPLLARFGQAWVVRAGGALGAAALLGLAAAPVWWGFAAAALALGVGFYMVHGSIQARVTEVAPTARASAMALHACGFFIGQSLGPVLFGAGLSLWGTGATLAAFAAVLAGLALGLGRRSR</sequence>
<proteinExistence type="predicted"/>
<feature type="transmembrane region" description="Helical" evidence="6">
    <location>
        <begin position="33"/>
        <end position="54"/>
    </location>
</feature>
<evidence type="ECO:0000313" key="8">
    <source>
        <dbReference type="EMBL" id="GGG17169.1"/>
    </source>
</evidence>
<dbReference type="InterPro" id="IPR020846">
    <property type="entry name" value="MFS_dom"/>
</dbReference>
<comment type="subcellular location">
    <subcellularLocation>
        <location evidence="1">Cell membrane</location>
        <topology evidence="1">Multi-pass membrane protein</topology>
    </subcellularLocation>
</comment>
<feature type="transmembrane region" description="Helical" evidence="6">
    <location>
        <begin position="75"/>
        <end position="94"/>
    </location>
</feature>
<dbReference type="PANTHER" id="PTHR43124">
    <property type="entry name" value="PURINE EFFLUX PUMP PBUE"/>
    <property type="match status" value="1"/>
</dbReference>
<dbReference type="EMBL" id="BMKS01000001">
    <property type="protein sequence ID" value="GGG17169.1"/>
    <property type="molecule type" value="Genomic_DNA"/>
</dbReference>
<feature type="transmembrane region" description="Helical" evidence="6">
    <location>
        <begin position="133"/>
        <end position="155"/>
    </location>
</feature>
<evidence type="ECO:0000313" key="9">
    <source>
        <dbReference type="Proteomes" id="UP000597507"/>
    </source>
</evidence>
<feature type="transmembrane region" description="Helical" evidence="6">
    <location>
        <begin position="299"/>
        <end position="316"/>
    </location>
</feature>
<evidence type="ECO:0000259" key="7">
    <source>
        <dbReference type="PROSITE" id="PS50850"/>
    </source>
</evidence>
<dbReference type="InterPro" id="IPR036259">
    <property type="entry name" value="MFS_trans_sf"/>
</dbReference>
<feature type="transmembrane region" description="Helical" evidence="6">
    <location>
        <begin position="360"/>
        <end position="381"/>
    </location>
</feature>
<evidence type="ECO:0000256" key="2">
    <source>
        <dbReference type="ARBA" id="ARBA00022475"/>
    </source>
</evidence>
<dbReference type="SUPFAM" id="SSF103473">
    <property type="entry name" value="MFS general substrate transporter"/>
    <property type="match status" value="1"/>
</dbReference>
<gene>
    <name evidence="8" type="ORF">GCM10010964_01760</name>
</gene>
<protein>
    <submittedName>
        <fullName evidence="8">MFS transporter</fullName>
    </submittedName>
</protein>
<dbReference type="InterPro" id="IPR050189">
    <property type="entry name" value="MFS_Efflux_Transporters"/>
</dbReference>
<dbReference type="AlphaFoldDB" id="A0A8J2Z7E0"/>
<feature type="transmembrane region" description="Helical" evidence="6">
    <location>
        <begin position="215"/>
        <end position="239"/>
    </location>
</feature>